<feature type="non-terminal residue" evidence="2">
    <location>
        <position position="290"/>
    </location>
</feature>
<dbReference type="EMBL" id="MU155331">
    <property type="protein sequence ID" value="KAF9475474.1"/>
    <property type="molecule type" value="Genomic_DNA"/>
</dbReference>
<reference evidence="2" key="1">
    <citation type="submission" date="2020-11" db="EMBL/GenBank/DDBJ databases">
        <authorList>
            <consortium name="DOE Joint Genome Institute"/>
            <person name="Ahrendt S."/>
            <person name="Riley R."/>
            <person name="Andreopoulos W."/>
            <person name="Labutti K."/>
            <person name="Pangilinan J."/>
            <person name="Ruiz-Duenas F.J."/>
            <person name="Barrasa J.M."/>
            <person name="Sanchez-Garcia M."/>
            <person name="Camarero S."/>
            <person name="Miyauchi S."/>
            <person name="Serrano A."/>
            <person name="Linde D."/>
            <person name="Babiker R."/>
            <person name="Drula E."/>
            <person name="Ayuso-Fernandez I."/>
            <person name="Pacheco R."/>
            <person name="Padilla G."/>
            <person name="Ferreira P."/>
            <person name="Barriuso J."/>
            <person name="Kellner H."/>
            <person name="Castanera R."/>
            <person name="Alfaro M."/>
            <person name="Ramirez L."/>
            <person name="Pisabarro A.G."/>
            <person name="Kuo A."/>
            <person name="Tritt A."/>
            <person name="Lipzen A."/>
            <person name="He G."/>
            <person name="Yan M."/>
            <person name="Ng V."/>
            <person name="Cullen D."/>
            <person name="Martin F."/>
            <person name="Rosso M.-N."/>
            <person name="Henrissat B."/>
            <person name="Hibbett D."/>
            <person name="Martinez A.T."/>
            <person name="Grigoriev I.V."/>
        </authorList>
    </citation>
    <scope>NUCLEOTIDE SEQUENCE</scope>
    <source>
        <strain evidence="2">CIRM-BRFM 674</strain>
    </source>
</reference>
<dbReference type="Pfam" id="PF06985">
    <property type="entry name" value="HET"/>
    <property type="match status" value="1"/>
</dbReference>
<dbReference type="PANTHER" id="PTHR10622">
    <property type="entry name" value="HET DOMAIN-CONTAINING PROTEIN"/>
    <property type="match status" value="1"/>
</dbReference>
<dbReference type="PANTHER" id="PTHR10622:SF10">
    <property type="entry name" value="HET DOMAIN-CONTAINING PROTEIN"/>
    <property type="match status" value="1"/>
</dbReference>
<comment type="caution">
    <text evidence="2">The sequence shown here is derived from an EMBL/GenBank/DDBJ whole genome shotgun (WGS) entry which is preliminary data.</text>
</comment>
<evidence type="ECO:0000259" key="1">
    <source>
        <dbReference type="Pfam" id="PF06985"/>
    </source>
</evidence>
<evidence type="ECO:0000313" key="2">
    <source>
        <dbReference type="EMBL" id="KAF9475474.1"/>
    </source>
</evidence>
<feature type="domain" description="Heterokaryon incompatibility" evidence="1">
    <location>
        <begin position="71"/>
        <end position="166"/>
    </location>
</feature>
<accession>A0A9P5YU36</accession>
<dbReference type="InterPro" id="IPR010730">
    <property type="entry name" value="HET"/>
</dbReference>
<protein>
    <recommendedName>
        <fullName evidence="1">Heterokaryon incompatibility domain-containing protein</fullName>
    </recommendedName>
</protein>
<dbReference type="OrthoDB" id="20872at2759"/>
<organism evidence="2 3">
    <name type="scientific">Pholiota conissans</name>
    <dbReference type="NCBI Taxonomy" id="109636"/>
    <lineage>
        <taxon>Eukaryota</taxon>
        <taxon>Fungi</taxon>
        <taxon>Dikarya</taxon>
        <taxon>Basidiomycota</taxon>
        <taxon>Agaricomycotina</taxon>
        <taxon>Agaricomycetes</taxon>
        <taxon>Agaricomycetidae</taxon>
        <taxon>Agaricales</taxon>
        <taxon>Agaricineae</taxon>
        <taxon>Strophariaceae</taxon>
        <taxon>Pholiota</taxon>
    </lineage>
</organism>
<evidence type="ECO:0000313" key="3">
    <source>
        <dbReference type="Proteomes" id="UP000807469"/>
    </source>
</evidence>
<sequence length="290" mass="33214">MRPSVSPHNLKPDIQTELDNLQENLSGPSRVHSWPSSFPNLSAGFAHFSHEVVESATAFLIDKVIKDNTGYAILSHTWLEIESEVTYEDRTRSKRWRSIQKEGGAGYRKLFSFNKTAYNAAKVDFAWMDTVCINKDSTSELEESIRSMYRWYKLSDICIAYLGDTDLYLDMEDDRWFTRGWTLQELLAPQKIKFFNRDWNPLTSNEDDKTAEEINIIIERAAGIDHRSLTSFTPGIGRGVAYKMAWAARRQTTRAEDIAYCLMGIFGVSFSIAYGEGAERAFLRLIEAIM</sequence>
<dbReference type="AlphaFoldDB" id="A0A9P5YU36"/>
<keyword evidence="3" id="KW-1185">Reference proteome</keyword>
<name>A0A9P5YU36_9AGAR</name>
<gene>
    <name evidence="2" type="ORF">BDN70DRAFT_814036</name>
</gene>
<dbReference type="Proteomes" id="UP000807469">
    <property type="component" value="Unassembled WGS sequence"/>
</dbReference>
<proteinExistence type="predicted"/>